<dbReference type="SMART" id="SM00278">
    <property type="entry name" value="HhH1"/>
    <property type="match status" value="1"/>
</dbReference>
<dbReference type="InterPro" id="IPR003583">
    <property type="entry name" value="Hlx-hairpin-Hlx_DNA-bd_motif"/>
</dbReference>
<dbReference type="InterPro" id="IPR051675">
    <property type="entry name" value="Endo/Exo/Phosphatase_dom_1"/>
</dbReference>
<dbReference type="InterPro" id="IPR019554">
    <property type="entry name" value="Soluble_ligand-bd"/>
</dbReference>
<keyword evidence="4" id="KW-1185">Reference proteome</keyword>
<dbReference type="Gene3D" id="3.10.560.10">
    <property type="entry name" value="Outer membrane lipoprotein wza domain like"/>
    <property type="match status" value="1"/>
</dbReference>
<dbReference type="Pfam" id="PF10531">
    <property type="entry name" value="SLBB"/>
    <property type="match status" value="1"/>
</dbReference>
<dbReference type="Gene3D" id="1.10.150.280">
    <property type="entry name" value="AF1531-like domain"/>
    <property type="match status" value="1"/>
</dbReference>
<dbReference type="SUPFAM" id="SSF47781">
    <property type="entry name" value="RuvA domain 2-like"/>
    <property type="match status" value="1"/>
</dbReference>
<reference evidence="3 4" key="1">
    <citation type="submission" date="2009-12" db="EMBL/GenBank/DDBJ databases">
        <authorList>
            <person name="Shrivastava S."/>
            <person name="Madupu R."/>
            <person name="Durkin A.S."/>
            <person name="Torralba M."/>
            <person name="Methe B."/>
            <person name="Sutton G.G."/>
            <person name="Strausberg R.L."/>
            <person name="Nelson K.E."/>
        </authorList>
    </citation>
    <scope>NUCLEOTIDE SEQUENCE [LARGE SCALE GENOMIC DNA]</scope>
    <source>
        <strain evidence="3 4">W5455</strain>
    </source>
</reference>
<keyword evidence="1" id="KW-0732">Signal</keyword>
<sequence>MENRTKISLCVAGAIFCIGCAGAAVQIFRGSWQDEAPTTAAGPALWLQAPSYKQPASSPPGHYAYITGAVSHPGVYPISADARVFQLVEAAGGFRFDADQSQVNLAAPIRDGAHVHVKAAALAPRASAKSASSQDGKRESGTQYVYVNTATEEELCALPGVGPATARKIIEYRQTHGPFHSAEALLEVSGIGKGKLGHMQTLLRF</sequence>
<dbReference type="GeneID" id="90986575"/>
<dbReference type="RefSeq" id="WP_009164260.1">
    <property type="nucleotide sequence ID" value="NZ_ADFP01000047.1"/>
</dbReference>
<protein>
    <submittedName>
        <fullName evidence="3">ComEA protein</fullName>
    </submittedName>
</protein>
<dbReference type="InterPro" id="IPR004509">
    <property type="entry name" value="Competence_ComEA_HhH"/>
</dbReference>
<dbReference type="NCBIfam" id="TIGR00426">
    <property type="entry name" value="competence protein ComEA helix-hairpin-helix repeat region"/>
    <property type="match status" value="1"/>
</dbReference>
<proteinExistence type="predicted"/>
<evidence type="ECO:0000313" key="3">
    <source>
        <dbReference type="EMBL" id="EFB91196.1"/>
    </source>
</evidence>
<dbReference type="InterPro" id="IPR010994">
    <property type="entry name" value="RuvA_2-like"/>
</dbReference>
<dbReference type="Pfam" id="PF12836">
    <property type="entry name" value="HHH_3"/>
    <property type="match status" value="1"/>
</dbReference>
<name>A0ABM9ZWB6_9BACT</name>
<dbReference type="Proteomes" id="UP000006462">
    <property type="component" value="Unassembled WGS sequence"/>
</dbReference>
<feature type="chain" id="PRO_5045508937" evidence="1">
    <location>
        <begin position="24"/>
        <end position="205"/>
    </location>
</feature>
<comment type="caution">
    <text evidence="3">The sequence shown here is derived from an EMBL/GenBank/DDBJ whole genome shotgun (WGS) entry which is preliminary data.</text>
</comment>
<dbReference type="PANTHER" id="PTHR21180">
    <property type="entry name" value="ENDONUCLEASE/EXONUCLEASE/PHOSPHATASE FAMILY DOMAIN-CONTAINING PROTEIN 1"/>
    <property type="match status" value="1"/>
</dbReference>
<organism evidence="3 4">
    <name type="scientific">Pyramidobacter piscolens W5455</name>
    <dbReference type="NCBI Taxonomy" id="352165"/>
    <lineage>
        <taxon>Bacteria</taxon>
        <taxon>Thermotogati</taxon>
        <taxon>Synergistota</taxon>
        <taxon>Synergistia</taxon>
        <taxon>Synergistales</taxon>
        <taxon>Dethiosulfovibrionaceae</taxon>
        <taxon>Pyramidobacter</taxon>
    </lineage>
</organism>
<dbReference type="PANTHER" id="PTHR21180:SF32">
    <property type="entry name" value="ENDONUCLEASE_EXONUCLEASE_PHOSPHATASE FAMILY DOMAIN-CONTAINING PROTEIN 1"/>
    <property type="match status" value="1"/>
</dbReference>
<evidence type="ECO:0000256" key="1">
    <source>
        <dbReference type="SAM" id="SignalP"/>
    </source>
</evidence>
<accession>A0ABM9ZWB6</accession>
<gene>
    <name evidence="3" type="ORF">HMPREF7215_0286</name>
</gene>
<feature type="domain" description="Helix-hairpin-helix DNA-binding motif class 1" evidence="2">
    <location>
        <begin position="153"/>
        <end position="172"/>
    </location>
</feature>
<dbReference type="EMBL" id="ADFP01000047">
    <property type="protein sequence ID" value="EFB91196.1"/>
    <property type="molecule type" value="Genomic_DNA"/>
</dbReference>
<evidence type="ECO:0000259" key="2">
    <source>
        <dbReference type="SMART" id="SM00278"/>
    </source>
</evidence>
<feature type="signal peptide" evidence="1">
    <location>
        <begin position="1"/>
        <end position="23"/>
    </location>
</feature>
<evidence type="ECO:0000313" key="4">
    <source>
        <dbReference type="Proteomes" id="UP000006462"/>
    </source>
</evidence>